<dbReference type="EMBL" id="JASBWV010000017">
    <property type="protein sequence ID" value="KAJ9121309.1"/>
    <property type="molecule type" value="Genomic_DNA"/>
</dbReference>
<reference evidence="1" key="1">
    <citation type="submission" date="2023-04" db="EMBL/GenBank/DDBJ databases">
        <title>Draft Genome sequencing of Naganishia species isolated from polar environments using Oxford Nanopore Technology.</title>
        <authorList>
            <person name="Leo P."/>
            <person name="Venkateswaran K."/>
        </authorList>
    </citation>
    <scope>NUCLEOTIDE SEQUENCE</scope>
    <source>
        <strain evidence="1">DBVPG 5303</strain>
    </source>
</reference>
<accession>A0ACC2XD08</accession>
<name>A0ACC2XD08_9TREE</name>
<proteinExistence type="predicted"/>
<protein>
    <submittedName>
        <fullName evidence="1">Uncharacterized protein</fullName>
    </submittedName>
</protein>
<evidence type="ECO:0000313" key="1">
    <source>
        <dbReference type="EMBL" id="KAJ9121309.1"/>
    </source>
</evidence>
<gene>
    <name evidence="1" type="ORF">QFC24_004645</name>
</gene>
<keyword evidence="2" id="KW-1185">Reference proteome</keyword>
<sequence>MQARIENNNNTYGIAVCHPQLHTTPFLTSSQTSPSGLPIWTINPNIQEVEDEHLTPDRLPRHSGSGTSLRLDQIERCSNIHSAEQPELLLTASSVGQQNNQRLVNRQLNRPQRDLILEAHPVQRLAKQIHCMTGGHSQQIIQQPFLIDRDEQKRTQTDDSLVSTTHRSRILSAEPFCTSRTTTTRYGTDSPQERDTAGTPRSLLLPHPDHSAGSTRTVVDLSVRAHCSSHCPPVASAVPSLRSISPVVPSEAPSAHPIDASRVLSIPPLIRQIEPPAYLETGLNQNLEPQDPGKGQVTTARPDSGNQSAVVPLAESVLSLVGRSHPTTSAGPSAGASPYDLEKTESIDGDREITGITLPDESGRASIVSLSTDLTIVVSTCGTDNSQTNKSQDTVPNFIYGEPAQTVDRTVSQEICPRTPYPLDQVVPKEQNFQPELYTIKRVRLADIAEAQGVIASAKSSNRKRVSRMVRYSSRLSHREPDPESSRVRLIIEGRTNTSISCCSPTAFVRSLIWIRQPFSYHQRIRSPREQRSVSDSHVHQPLESDLISSAQTRAGTTHGIHKSHIECDTVTRYFESGITPSTPQQRLQRSSSGQGPETKPNHIHSKTFAFDETRPGRPSVGNEEVAGPPYILEGTPDDKRPAQNRLSSVFSKTPGRGLSNLADHRFMQLHADRPVVLLQHETSRQGSTFSEGMLNSINLEHQFAFNHNGDIGPSNSYASPKGNPHIQATRPHAYSETATAQHSMPSPPPTRPVRPVRQYYALIPGSDQPQLMPDYQPDDSEDISLDPASGKAKKIPSGISGGKIYVCMGYGDCAKTFTRSEHLARHIRKHTGERPFSCHCGRAFSRLDNLRQHVSSCHAEEFVANQSLLASLGEVHTHLSIKALRDQKRAGQVIELNKDSGKKAGRKPRTKDPKKLGRESISSIQTVEAESEAGPGPSTLSYRTHQQNPALSIPENTTIQAQAAVSTAPLTNVDQSNRPSVLSVSHVASSAPSANEPEMIQIDNSTRLSPDIPVRNMPFGPYGRPWTASRPPTSQAPQPQPQYARPITRGSNPDSRPSTGNPHHSYVVPANHYVPQAAVPNSVQATGTGAPSIYVANGRPISRRERESIVSATFLTDRHHQSHHLVSSSSPGSIRPTVPQVTDNQEGRDTSAHGGSYRLHSPYVYSHGQRHSIDGHSAGYPRSPYEPVQTRAQDGLGGHSVTYDGYGQPYEVYGQGNATYPSVPPTPHTMQHTPQGRLVPVYSANSLSSSNPSHTSSGSLLSRQSRRSALSSGGQYVSEQQQQQPALETFRSIGPASSSQIAEIYGNSLGAQESPFSYHPPPTATGPATGQMFYQPQGTQGEVAYALPMEQQPQHHLQQQQQQQQQQPQQQAPADMAHYIMSGRNQRRRPSLPIESLVEGVSEPGISIAATLPNHTQEAVYYTVPYAPVAAPTDYPPAPAPPPALTGYSFPGAGGQAAYSQAVPRGPPPPINMEWDPHGGGGRADDPLVGQMDAKARALLEGKW</sequence>
<comment type="caution">
    <text evidence="1">The sequence shown here is derived from an EMBL/GenBank/DDBJ whole genome shotgun (WGS) entry which is preliminary data.</text>
</comment>
<dbReference type="Proteomes" id="UP001234202">
    <property type="component" value="Unassembled WGS sequence"/>
</dbReference>
<organism evidence="1 2">
    <name type="scientific">Naganishia onofrii</name>
    <dbReference type="NCBI Taxonomy" id="1851511"/>
    <lineage>
        <taxon>Eukaryota</taxon>
        <taxon>Fungi</taxon>
        <taxon>Dikarya</taxon>
        <taxon>Basidiomycota</taxon>
        <taxon>Agaricomycotina</taxon>
        <taxon>Tremellomycetes</taxon>
        <taxon>Filobasidiales</taxon>
        <taxon>Filobasidiaceae</taxon>
        <taxon>Naganishia</taxon>
    </lineage>
</organism>
<evidence type="ECO:0000313" key="2">
    <source>
        <dbReference type="Proteomes" id="UP001234202"/>
    </source>
</evidence>